<dbReference type="Gene3D" id="2.40.30.10">
    <property type="entry name" value="Translation factors"/>
    <property type="match status" value="1"/>
</dbReference>
<dbReference type="CDD" id="cd14777">
    <property type="entry name" value="Yhb1-globin-like"/>
    <property type="match status" value="1"/>
</dbReference>
<dbReference type="PANTHER" id="PTHR43396:SF3">
    <property type="entry name" value="FLAVOHEMOPROTEIN"/>
    <property type="match status" value="1"/>
</dbReference>
<feature type="active site" description="Charge relay system" evidence="15">
    <location>
        <position position="102"/>
    </location>
</feature>
<dbReference type="InterPro" id="IPR017938">
    <property type="entry name" value="Riboflavin_synthase-like_b-brl"/>
</dbReference>
<keyword evidence="11 15" id="KW-0408">Iron</keyword>
<evidence type="ECO:0000313" key="18">
    <source>
        <dbReference type="EMBL" id="UOQ44775.1"/>
    </source>
</evidence>
<keyword evidence="19" id="KW-1185">Reference proteome</keyword>
<evidence type="ECO:0000256" key="2">
    <source>
        <dbReference type="ARBA" id="ARBA00008414"/>
    </source>
</evidence>
<feature type="binding site" evidence="15">
    <location>
        <begin position="398"/>
        <end position="401"/>
    </location>
    <ligand>
        <name>FAD</name>
        <dbReference type="ChEBI" id="CHEBI:57692"/>
    </ligand>
</feature>
<comment type="similarity">
    <text evidence="2 15">Belongs to the globin family. Two-domain flavohemoproteins subfamily.</text>
</comment>
<dbReference type="EC" id="1.14.12.17" evidence="15"/>
<comment type="function">
    <text evidence="15">Is involved in NO detoxification in an aerobic process, termed nitric oxide dioxygenase (NOD) reaction that utilizes O(2) and NAD(P)H to convert NO to nitrate, which protects the bacterium from various noxious nitrogen compounds. Therefore, plays a central role in the inducible response to nitrosative stress.</text>
</comment>
<dbReference type="PANTHER" id="PTHR43396">
    <property type="entry name" value="FLAVOHEMOPROTEIN"/>
    <property type="match status" value="1"/>
</dbReference>
<dbReference type="InterPro" id="IPR012292">
    <property type="entry name" value="Globin/Proto"/>
</dbReference>
<dbReference type="Gene3D" id="1.10.490.10">
    <property type="entry name" value="Globins"/>
    <property type="match status" value="1"/>
</dbReference>
<dbReference type="PROSITE" id="PS51384">
    <property type="entry name" value="FAD_FR"/>
    <property type="match status" value="1"/>
</dbReference>
<dbReference type="Proteomes" id="UP000831787">
    <property type="component" value="Chromosome"/>
</dbReference>
<feature type="site" description="Influences the redox potential of the prosthetic heme and FAD groups" evidence="15">
    <location>
        <position position="397"/>
    </location>
</feature>
<dbReference type="InterPro" id="IPR017927">
    <property type="entry name" value="FAD-bd_FR_type"/>
</dbReference>
<evidence type="ECO:0000256" key="1">
    <source>
        <dbReference type="ARBA" id="ARBA00006401"/>
    </source>
</evidence>
<reference evidence="18 19" key="1">
    <citation type="submission" date="2022-04" db="EMBL/GenBank/DDBJ databases">
        <title>Halobacillus sp. isolated from saltern.</title>
        <authorList>
            <person name="Won M."/>
            <person name="Lee C.-M."/>
            <person name="Woen H.-Y."/>
            <person name="Kwon S.-W."/>
        </authorList>
    </citation>
    <scope>NUCLEOTIDE SEQUENCE [LARGE SCALE GENOMIC DNA]</scope>
    <source>
        <strain evidence="18 19">SSBR10-3</strain>
    </source>
</reference>
<evidence type="ECO:0000256" key="10">
    <source>
        <dbReference type="ARBA" id="ARBA00023002"/>
    </source>
</evidence>
<dbReference type="SUPFAM" id="SSF63380">
    <property type="entry name" value="Riboflavin synthase domain-like"/>
    <property type="match status" value="1"/>
</dbReference>
<evidence type="ECO:0000256" key="13">
    <source>
        <dbReference type="ARBA" id="ARBA00048649"/>
    </source>
</evidence>
<dbReference type="CDD" id="cd06184">
    <property type="entry name" value="flavohem_like_fad_nad_binding"/>
    <property type="match status" value="1"/>
</dbReference>
<keyword evidence="10 15" id="KW-0560">Oxidoreductase</keyword>
<dbReference type="PROSITE" id="PS01033">
    <property type="entry name" value="GLOBIN"/>
    <property type="match status" value="1"/>
</dbReference>
<dbReference type="SUPFAM" id="SSF46458">
    <property type="entry name" value="Globin-like"/>
    <property type="match status" value="1"/>
</dbReference>
<dbReference type="NCBIfam" id="NF009805">
    <property type="entry name" value="PRK13289.1"/>
    <property type="match status" value="1"/>
</dbReference>
<evidence type="ECO:0000256" key="5">
    <source>
        <dbReference type="ARBA" id="ARBA00022621"/>
    </source>
</evidence>
<dbReference type="Pfam" id="PF00175">
    <property type="entry name" value="NAD_binding_1"/>
    <property type="match status" value="1"/>
</dbReference>
<dbReference type="InterPro" id="IPR039261">
    <property type="entry name" value="FNR_nucleotide-bd"/>
</dbReference>
<feature type="site" description="Involved in heme-bound ligand stabilization and O-O bond activation" evidence="15">
    <location>
        <position position="36"/>
    </location>
</feature>
<feature type="domain" description="FAD-binding FR-type" evidence="17">
    <location>
        <begin position="159"/>
        <end position="270"/>
    </location>
</feature>
<keyword evidence="3 15" id="KW-0813">Transport</keyword>
<dbReference type="SUPFAM" id="SSF52343">
    <property type="entry name" value="Ferredoxin reductase-like, C-terminal NADP-linked domain"/>
    <property type="match status" value="1"/>
</dbReference>
<feature type="binding site" description="proximal binding residue" evidence="15">
    <location>
        <position position="92"/>
    </location>
    <ligand>
        <name>heme b</name>
        <dbReference type="ChEBI" id="CHEBI:60344"/>
    </ligand>
    <ligandPart>
        <name>Fe</name>
        <dbReference type="ChEBI" id="CHEBI:18248"/>
    </ligandPart>
</feature>
<feature type="binding site" evidence="15">
    <location>
        <position position="197"/>
    </location>
    <ligand>
        <name>FAD</name>
        <dbReference type="ChEBI" id="CHEBI:57692"/>
    </ligand>
</feature>
<evidence type="ECO:0000259" key="17">
    <source>
        <dbReference type="PROSITE" id="PS51384"/>
    </source>
</evidence>
<comment type="domain">
    <text evidence="15">Consists of two distinct domains; an N-terminal heme-containing oxygen-binding domain and a C-terminal reductase domain with binding sites for FAD and NAD(P)H.</text>
</comment>
<keyword evidence="7 15" id="KW-0479">Metal-binding</keyword>
<evidence type="ECO:0000313" key="19">
    <source>
        <dbReference type="Proteomes" id="UP000831787"/>
    </source>
</evidence>
<accession>A0ABY4EK14</accession>
<feature type="binding site" evidence="15">
    <location>
        <begin position="283"/>
        <end position="288"/>
    </location>
    <ligand>
        <name>NADP(+)</name>
        <dbReference type="ChEBI" id="CHEBI:58349"/>
    </ligand>
</feature>
<evidence type="ECO:0000256" key="15">
    <source>
        <dbReference type="HAMAP-Rule" id="MF_01252"/>
    </source>
</evidence>
<comment type="catalytic activity">
    <reaction evidence="13 15">
        <text>2 nitric oxide + NADH + 2 O2 = 2 nitrate + NAD(+) + H(+)</text>
        <dbReference type="Rhea" id="RHEA:19469"/>
        <dbReference type="ChEBI" id="CHEBI:15378"/>
        <dbReference type="ChEBI" id="CHEBI:15379"/>
        <dbReference type="ChEBI" id="CHEBI:16480"/>
        <dbReference type="ChEBI" id="CHEBI:17632"/>
        <dbReference type="ChEBI" id="CHEBI:57540"/>
        <dbReference type="ChEBI" id="CHEBI:57945"/>
        <dbReference type="EC" id="1.14.12.17"/>
    </reaction>
</comment>
<dbReference type="InterPro" id="IPR008333">
    <property type="entry name" value="Cbr1-like_FAD-bd_dom"/>
</dbReference>
<dbReference type="RefSeq" id="WP_244710996.1">
    <property type="nucleotide sequence ID" value="NZ_CP095073.1"/>
</dbReference>
<keyword evidence="4 15" id="KW-0349">Heme</keyword>
<keyword evidence="8 15" id="KW-0274">FAD</keyword>
<keyword evidence="5 15" id="KW-0561">Oxygen transport</keyword>
<feature type="domain" description="Globin" evidence="16">
    <location>
        <begin position="8"/>
        <end position="145"/>
    </location>
</feature>
<name>A0ABY4EK14_9BACI</name>
<evidence type="ECO:0000259" key="16">
    <source>
        <dbReference type="PROSITE" id="PS01033"/>
    </source>
</evidence>
<feature type="active site" description="Charge relay system" evidence="15">
    <location>
        <position position="144"/>
    </location>
</feature>
<evidence type="ECO:0000256" key="14">
    <source>
        <dbReference type="ARBA" id="ARBA00049433"/>
    </source>
</evidence>
<evidence type="ECO:0000256" key="6">
    <source>
        <dbReference type="ARBA" id="ARBA00022630"/>
    </source>
</evidence>
<comment type="catalytic activity">
    <reaction evidence="14 15">
        <text>2 nitric oxide + NADPH + 2 O2 = 2 nitrate + NADP(+) + H(+)</text>
        <dbReference type="Rhea" id="RHEA:19465"/>
        <dbReference type="ChEBI" id="CHEBI:15378"/>
        <dbReference type="ChEBI" id="CHEBI:15379"/>
        <dbReference type="ChEBI" id="CHEBI:16480"/>
        <dbReference type="ChEBI" id="CHEBI:17632"/>
        <dbReference type="ChEBI" id="CHEBI:57783"/>
        <dbReference type="ChEBI" id="CHEBI:58349"/>
        <dbReference type="EC" id="1.14.12.17"/>
    </reaction>
</comment>
<keyword evidence="9 15" id="KW-0521">NADP</keyword>
<dbReference type="EMBL" id="CP095073">
    <property type="protein sequence ID" value="UOQ44775.1"/>
    <property type="molecule type" value="Genomic_DNA"/>
</dbReference>
<evidence type="ECO:0000256" key="9">
    <source>
        <dbReference type="ARBA" id="ARBA00022857"/>
    </source>
</evidence>
<evidence type="ECO:0000256" key="8">
    <source>
        <dbReference type="ARBA" id="ARBA00022827"/>
    </source>
</evidence>
<comment type="cofactor">
    <cofactor evidence="15">
        <name>FAD</name>
        <dbReference type="ChEBI" id="CHEBI:57692"/>
    </cofactor>
    <text evidence="15">Binds 1 FAD per subunit.</text>
</comment>
<dbReference type="InterPro" id="IPR001433">
    <property type="entry name" value="OxRdtase_FAD/NAD-bd"/>
</dbReference>
<feature type="region of interest" description="Reductase" evidence="15">
    <location>
        <begin position="156"/>
        <end position="407"/>
    </location>
</feature>
<evidence type="ECO:0000256" key="4">
    <source>
        <dbReference type="ARBA" id="ARBA00022617"/>
    </source>
</evidence>
<evidence type="ECO:0000256" key="7">
    <source>
        <dbReference type="ARBA" id="ARBA00022723"/>
    </source>
</evidence>
<feature type="site" description="Influences the redox potential of the prosthetic heme and FAD groups" evidence="15">
    <location>
        <position position="91"/>
    </location>
</feature>
<dbReference type="HAMAP" id="MF_01252">
    <property type="entry name" value="Hmp"/>
    <property type="match status" value="1"/>
</dbReference>
<dbReference type="Gene3D" id="3.40.50.80">
    <property type="entry name" value="Nucleotide-binding domain of ferredoxin-NADP reductase (FNR) module"/>
    <property type="match status" value="1"/>
</dbReference>
<comment type="cofactor">
    <cofactor evidence="15">
        <name>heme b</name>
        <dbReference type="ChEBI" id="CHEBI:60344"/>
    </cofactor>
    <text evidence="15">Binds 1 heme b (iron(II)-protoporphyrin IX) group per subunit.</text>
</comment>
<evidence type="ECO:0000256" key="3">
    <source>
        <dbReference type="ARBA" id="ARBA00022448"/>
    </source>
</evidence>
<comment type="similarity">
    <text evidence="1 15">In the C-terminal section; belongs to the flavoprotein pyridine nucleotide cytochrome reductase family.</text>
</comment>
<gene>
    <name evidence="18" type="primary">hmpA</name>
    <name evidence="15" type="synonym">hmp</name>
    <name evidence="18" type="ORF">MUN89_02110</name>
</gene>
<dbReference type="InterPro" id="IPR009050">
    <property type="entry name" value="Globin-like_sf"/>
</dbReference>
<sequence>MSTQTKETLNKQTVDMVKATIPLLQSHGETITRCFYKNMFESHPELKNMFNQTNQRAGKQPKALANAVLAAAVHIENLEAITPVVRQIAQKHRSLQVKPEQYPIVGQHLLGAIKEVLGDVATEDVLQAWAEAYGAIANVFIEVEREMYSEARDQLGGWEGYRKFKVVRKEEESREITSFYLQPADEEAFAAFKPGQYITVRADIPGEAYTHVRQYSLSGNPDKDYYRISVKREEAKDKGEAGKVSMWLHTAVQAGDVIELTAPAGEFVFNPSSSQPVVFISGGVGLTPLVSMLHGVRKLQPERKVTYIHAARNGSVHALKEEMYVPGVNTHVIYSEPSEKDRELGNFEKEGYLDLSWLKQVAQKDAEFYFCGPAGFMKTVYQSLKAWGVSDEQLHYEFFGPAAQLDG</sequence>
<evidence type="ECO:0000256" key="12">
    <source>
        <dbReference type="ARBA" id="ARBA00023027"/>
    </source>
</evidence>
<dbReference type="Pfam" id="PF00042">
    <property type="entry name" value="Globin"/>
    <property type="match status" value="1"/>
</dbReference>
<dbReference type="InterPro" id="IPR000971">
    <property type="entry name" value="Globin"/>
</dbReference>
<dbReference type="InterPro" id="IPR023950">
    <property type="entry name" value="Hmp"/>
</dbReference>
<protein>
    <recommendedName>
        <fullName evidence="15">Flavohemoprotein</fullName>
    </recommendedName>
    <alternativeName>
        <fullName evidence="15">Flavohemoglobin</fullName>
    </alternativeName>
    <alternativeName>
        <fullName evidence="15">Hemoglobin-like protein</fullName>
    </alternativeName>
    <alternativeName>
        <fullName evidence="15">Nitric oxide dioxygenase</fullName>
        <shortName evidence="15">NO oxygenase</shortName>
        <shortName evidence="15">NOD</shortName>
        <ecNumber evidence="15">1.14.12.17</ecNumber>
    </alternativeName>
</protein>
<dbReference type="GO" id="GO:0008941">
    <property type="term" value="F:nitric oxide dioxygenase NAD(P)H activity"/>
    <property type="evidence" value="ECO:0007669"/>
    <property type="project" value="UniProtKB-EC"/>
</dbReference>
<keyword evidence="12 15" id="KW-0520">NAD</keyword>
<organism evidence="18 19">
    <name type="scientific">Halobacillus salinarum</name>
    <dbReference type="NCBI Taxonomy" id="2932257"/>
    <lineage>
        <taxon>Bacteria</taxon>
        <taxon>Bacillati</taxon>
        <taxon>Bacillota</taxon>
        <taxon>Bacilli</taxon>
        <taxon>Bacillales</taxon>
        <taxon>Bacillaceae</taxon>
        <taxon>Halobacillus</taxon>
    </lineage>
</organism>
<feature type="binding site" evidence="15">
    <location>
        <begin position="213"/>
        <end position="216"/>
    </location>
    <ligand>
        <name>FAD</name>
        <dbReference type="ChEBI" id="CHEBI:57692"/>
    </ligand>
</feature>
<evidence type="ECO:0000256" key="11">
    <source>
        <dbReference type="ARBA" id="ARBA00023004"/>
    </source>
</evidence>
<proteinExistence type="inferred from homology"/>
<keyword evidence="15" id="KW-0216">Detoxification</keyword>
<dbReference type="Pfam" id="PF00970">
    <property type="entry name" value="FAD_binding_6"/>
    <property type="match status" value="1"/>
</dbReference>
<keyword evidence="6 15" id="KW-0285">Flavoprotein</keyword>